<dbReference type="Gene3D" id="2.130.10.10">
    <property type="entry name" value="YVTN repeat-like/Quinoprotein amine dehydrogenase"/>
    <property type="match status" value="1"/>
</dbReference>
<dbReference type="InterPro" id="IPR001680">
    <property type="entry name" value="WD40_rpt"/>
</dbReference>
<evidence type="ECO:0000313" key="2">
    <source>
        <dbReference type="EMBL" id="CDY44171.1"/>
    </source>
</evidence>
<name>A0A078I2X1_BRANA</name>
<dbReference type="InterPro" id="IPR045241">
    <property type="entry name" value="Prp46/PLRG1-like"/>
</dbReference>
<dbReference type="AlphaFoldDB" id="A0A078I2X1"/>
<reference evidence="2 3" key="1">
    <citation type="journal article" date="2014" name="Science">
        <title>Plant genetics. Early allopolyploid evolution in the post-Neolithic Brassica napus oilseed genome.</title>
        <authorList>
            <person name="Chalhoub B."/>
            <person name="Denoeud F."/>
            <person name="Liu S."/>
            <person name="Parkin I.A."/>
            <person name="Tang H."/>
            <person name="Wang X."/>
            <person name="Chiquet J."/>
            <person name="Belcram H."/>
            <person name="Tong C."/>
            <person name="Samans B."/>
            <person name="Correa M."/>
            <person name="Da Silva C."/>
            <person name="Just J."/>
            <person name="Falentin C."/>
            <person name="Koh C.S."/>
            <person name="Le Clainche I."/>
            <person name="Bernard M."/>
            <person name="Bento P."/>
            <person name="Noel B."/>
            <person name="Labadie K."/>
            <person name="Alberti A."/>
            <person name="Charles M."/>
            <person name="Arnaud D."/>
            <person name="Guo H."/>
            <person name="Daviaud C."/>
            <person name="Alamery S."/>
            <person name="Jabbari K."/>
            <person name="Zhao M."/>
            <person name="Edger P.P."/>
            <person name="Chelaifa H."/>
            <person name="Tack D."/>
            <person name="Lassalle G."/>
            <person name="Mestiri I."/>
            <person name="Schnel N."/>
            <person name="Le Paslier M.C."/>
            <person name="Fan G."/>
            <person name="Renault V."/>
            <person name="Bayer P.E."/>
            <person name="Golicz A.A."/>
            <person name="Manoli S."/>
            <person name="Lee T.H."/>
            <person name="Thi V.H."/>
            <person name="Chalabi S."/>
            <person name="Hu Q."/>
            <person name="Fan C."/>
            <person name="Tollenaere R."/>
            <person name="Lu Y."/>
            <person name="Battail C."/>
            <person name="Shen J."/>
            <person name="Sidebottom C.H."/>
            <person name="Wang X."/>
            <person name="Canaguier A."/>
            <person name="Chauveau A."/>
            <person name="Berard A."/>
            <person name="Deniot G."/>
            <person name="Guan M."/>
            <person name="Liu Z."/>
            <person name="Sun F."/>
            <person name="Lim Y.P."/>
            <person name="Lyons E."/>
            <person name="Town C.D."/>
            <person name="Bancroft I."/>
            <person name="Wang X."/>
            <person name="Meng J."/>
            <person name="Ma J."/>
            <person name="Pires J.C."/>
            <person name="King G.J."/>
            <person name="Brunel D."/>
            <person name="Delourme R."/>
            <person name="Renard M."/>
            <person name="Aury J.M."/>
            <person name="Adams K.L."/>
            <person name="Batley J."/>
            <person name="Snowdon R.J."/>
            <person name="Tost J."/>
            <person name="Edwards D."/>
            <person name="Zhou Y."/>
            <person name="Hua W."/>
            <person name="Sharpe A.G."/>
            <person name="Paterson A.H."/>
            <person name="Guan C."/>
            <person name="Wincker P."/>
        </authorList>
    </citation>
    <scope>NUCLEOTIDE SEQUENCE [LARGE SCALE GENOMIC DNA]</scope>
    <source>
        <strain evidence="3">cv. Darmor-bzh</strain>
    </source>
</reference>
<dbReference type="InterPro" id="IPR015943">
    <property type="entry name" value="WD40/YVTN_repeat-like_dom_sf"/>
</dbReference>
<dbReference type="STRING" id="3708.A0A078I2X1"/>
<dbReference type="PaxDb" id="3708-A0A078I2X1"/>
<proteinExistence type="inferred from homology"/>
<evidence type="ECO:0000313" key="3">
    <source>
        <dbReference type="Proteomes" id="UP000028999"/>
    </source>
</evidence>
<keyword evidence="3" id="KW-1185">Reference proteome</keyword>
<dbReference type="SUPFAM" id="SSF50978">
    <property type="entry name" value="WD40 repeat-like"/>
    <property type="match status" value="1"/>
</dbReference>
<dbReference type="InterPro" id="IPR036322">
    <property type="entry name" value="WD40_repeat_dom_sf"/>
</dbReference>
<protein>
    <submittedName>
        <fullName evidence="2">BnaC01g22210D protein</fullName>
    </submittedName>
</protein>
<gene>
    <name evidence="2" type="primary">BnaC01g22210D</name>
    <name evidence="2" type="ORF">GSBRNA2T00079646001</name>
</gene>
<accession>A0A078I2X1</accession>
<evidence type="ECO:0000256" key="1">
    <source>
        <dbReference type="ARBA" id="ARBA00025726"/>
    </source>
</evidence>
<dbReference type="EMBL" id="LK032581">
    <property type="protein sequence ID" value="CDY44171.1"/>
    <property type="molecule type" value="Genomic_DNA"/>
</dbReference>
<sequence length="155" mass="17473">MITCCKHMIWSEMSDYYIQEKRWRLLTHHKKSVRTMALHPKENAFASASADNTNKFGLPKGEFCHNMLSQQMTIINVVAGVMVTGVYGSGTETFVQPGSLEGEAGIYAACYDQTGSRLVTCEADKTIKMSKEDENATPETHPVNFKPPKDIRRFY</sequence>
<dbReference type="PANTHER" id="PTHR19923">
    <property type="entry name" value="WD40 REPEAT PROTEINPRL1/PRL2-RELATED"/>
    <property type="match status" value="1"/>
</dbReference>
<dbReference type="GO" id="GO:0000398">
    <property type="term" value="P:mRNA splicing, via spliceosome"/>
    <property type="evidence" value="ECO:0007669"/>
    <property type="project" value="InterPro"/>
</dbReference>
<dbReference type="SMART" id="SM00320">
    <property type="entry name" value="WD40"/>
    <property type="match status" value="2"/>
</dbReference>
<dbReference type="Pfam" id="PF00400">
    <property type="entry name" value="WD40"/>
    <property type="match status" value="2"/>
</dbReference>
<organism evidence="2 3">
    <name type="scientific">Brassica napus</name>
    <name type="common">Rape</name>
    <dbReference type="NCBI Taxonomy" id="3708"/>
    <lineage>
        <taxon>Eukaryota</taxon>
        <taxon>Viridiplantae</taxon>
        <taxon>Streptophyta</taxon>
        <taxon>Embryophyta</taxon>
        <taxon>Tracheophyta</taxon>
        <taxon>Spermatophyta</taxon>
        <taxon>Magnoliopsida</taxon>
        <taxon>eudicotyledons</taxon>
        <taxon>Gunneridae</taxon>
        <taxon>Pentapetalae</taxon>
        <taxon>rosids</taxon>
        <taxon>malvids</taxon>
        <taxon>Brassicales</taxon>
        <taxon>Brassicaceae</taxon>
        <taxon>Brassiceae</taxon>
        <taxon>Brassica</taxon>
    </lineage>
</organism>
<dbReference type="SMR" id="A0A078I2X1"/>
<dbReference type="Proteomes" id="UP000028999">
    <property type="component" value="Unassembled WGS sequence"/>
</dbReference>
<dbReference type="OMA" id="QMTIINV"/>
<dbReference type="Gramene" id="CDY44171">
    <property type="protein sequence ID" value="CDY44171"/>
    <property type="gene ID" value="GSBRNA2T00079646001"/>
</dbReference>
<comment type="similarity">
    <text evidence="1">Belongs to the WD repeat PRL1/PRL2 family.</text>
</comment>
<dbReference type="PANTHER" id="PTHR19923:SF0">
    <property type="entry name" value="PLEIOTROPIC REGULATOR 1"/>
    <property type="match status" value="1"/>
</dbReference>